<dbReference type="SUPFAM" id="SSF75304">
    <property type="entry name" value="Amidase signature (AS) enzymes"/>
    <property type="match status" value="1"/>
</dbReference>
<dbReference type="InterPro" id="IPR000120">
    <property type="entry name" value="Amidase"/>
</dbReference>
<evidence type="ECO:0000313" key="3">
    <source>
        <dbReference type="EMBL" id="MEJ8473595.1"/>
    </source>
</evidence>
<dbReference type="PANTHER" id="PTHR11895">
    <property type="entry name" value="TRANSAMIDASE"/>
    <property type="match status" value="1"/>
</dbReference>
<protein>
    <submittedName>
        <fullName evidence="3">Amidase</fullName>
    </submittedName>
</protein>
<evidence type="ECO:0000313" key="4">
    <source>
        <dbReference type="Proteomes" id="UP001385499"/>
    </source>
</evidence>
<dbReference type="InterPro" id="IPR036928">
    <property type="entry name" value="AS_sf"/>
</dbReference>
<dbReference type="Proteomes" id="UP001385499">
    <property type="component" value="Unassembled WGS sequence"/>
</dbReference>
<dbReference type="EMBL" id="JBAKIA010000002">
    <property type="protein sequence ID" value="MEJ8473595.1"/>
    <property type="molecule type" value="Genomic_DNA"/>
</dbReference>
<sequence length="451" mass="48290">MNHMIAQQAPNELTASEAARKIRAGLLTSTDLVKACLTRIEETDGQLKAWALIDPEHALAQASQMDAIRQSGRPMGSLHGLPIGLKDIIDTAGLPTERGSPVLQGRHPTADAVVVERLQEAGAIILGKTKTTEFAFVHPADTTNPHNPDCTPGGSSSGSAAAVAAFQVPLALGTQTNGSVIRPASFCGVYGFKPTRGMISREGVLQTSVSLDQIGVFARTAEDTARLVDALKGHDQRDAKSYARPRPAVLEGFQAEPPVQPLLAWFDLPFADRMTADTTAGFEELIGAMGARVERVKSPPAFAGLVETQRIIHEYEICQHLQEIFDGHWDQISDTLKPVIERGRTITKTAYDEALGTMQESDVFFTAFFKDFDAILTPSAPGEAPKLGPTTGDPIFSTLWTLAGLPCLSLPVMVGSTGLPIGVQLVGGIEEDDRLLRTARWLINILSAQAA</sequence>
<comment type="similarity">
    <text evidence="1">Belongs to the amidase family.</text>
</comment>
<dbReference type="Pfam" id="PF01425">
    <property type="entry name" value="Amidase"/>
    <property type="match status" value="1"/>
</dbReference>
<reference evidence="3 4" key="1">
    <citation type="submission" date="2024-02" db="EMBL/GenBank/DDBJ databases">
        <title>Roseibium algae sp. nov., isolated from marine alga (Grateloupia sp.), showing potential in myo-inositol conversion.</title>
        <authorList>
            <person name="Wang Y."/>
        </authorList>
    </citation>
    <scope>NUCLEOTIDE SEQUENCE [LARGE SCALE GENOMIC DNA]</scope>
    <source>
        <strain evidence="3 4">H3510</strain>
    </source>
</reference>
<dbReference type="Gene3D" id="3.90.1300.10">
    <property type="entry name" value="Amidase signature (AS) domain"/>
    <property type="match status" value="1"/>
</dbReference>
<dbReference type="RefSeq" id="WP_340273205.1">
    <property type="nucleotide sequence ID" value="NZ_JBAKIA010000002.1"/>
</dbReference>
<dbReference type="PANTHER" id="PTHR11895:SF151">
    <property type="entry name" value="GLUTAMYL-TRNA(GLN) AMIDOTRANSFERASE SUBUNIT A"/>
    <property type="match status" value="1"/>
</dbReference>
<evidence type="ECO:0000259" key="2">
    <source>
        <dbReference type="Pfam" id="PF01425"/>
    </source>
</evidence>
<proteinExistence type="inferred from homology"/>
<keyword evidence="4" id="KW-1185">Reference proteome</keyword>
<name>A0ABU8TJ10_9HYPH</name>
<organism evidence="3 4">
    <name type="scientific">Roseibium algae</name>
    <dbReference type="NCBI Taxonomy" id="3123038"/>
    <lineage>
        <taxon>Bacteria</taxon>
        <taxon>Pseudomonadati</taxon>
        <taxon>Pseudomonadota</taxon>
        <taxon>Alphaproteobacteria</taxon>
        <taxon>Hyphomicrobiales</taxon>
        <taxon>Stappiaceae</taxon>
        <taxon>Roseibium</taxon>
    </lineage>
</organism>
<accession>A0ABU8TJ10</accession>
<comment type="caution">
    <text evidence="3">The sequence shown here is derived from an EMBL/GenBank/DDBJ whole genome shotgun (WGS) entry which is preliminary data.</text>
</comment>
<evidence type="ECO:0000256" key="1">
    <source>
        <dbReference type="ARBA" id="ARBA00009199"/>
    </source>
</evidence>
<feature type="domain" description="Amidase" evidence="2">
    <location>
        <begin position="31"/>
        <end position="436"/>
    </location>
</feature>
<gene>
    <name evidence="3" type="ORF">V6575_05805</name>
</gene>
<dbReference type="InterPro" id="IPR023631">
    <property type="entry name" value="Amidase_dom"/>
</dbReference>